<dbReference type="Gramene" id="FCD_00015109-RA">
    <property type="protein sequence ID" value="FCD_00015109-RA:cds"/>
    <property type="gene ID" value="FCD_00015109"/>
</dbReference>
<evidence type="ECO:0000313" key="2">
    <source>
        <dbReference type="EMBL" id="GMN41251.1"/>
    </source>
</evidence>
<keyword evidence="3" id="KW-1185">Reference proteome</keyword>
<feature type="compositionally biased region" description="Acidic residues" evidence="1">
    <location>
        <begin position="311"/>
        <end position="329"/>
    </location>
</feature>
<sequence length="374" mass="42008">MALSPKSVTGTSRSFLSRKPRMRVILRSQFHRFEFISTSEDDDLVDEADLDAHLHDGDEIVADHGSGDDYTDYEDDADADIYSSTACIGAYSHLPKLVGIIRDIYMPIGLDQPFEFNATEVDFFEDDIANDETVPVSDDSDHHEVADVADNETEALTLESSPGTYIPPLKRKPRMRVIPPSQFKRFKFTSLTEVDDLVDEAYLDAHLHDDDEDDVDQFVADEIRDDTVDMAAEDDTDQEDESEALSLEESTGTAHIPSLQYKPRMRVIPPSQFKRFEFTVSEADDFVDEADLDAQLNDGDSKADGYISSADFDDNFQEDDQVSDDDGYDDIYARISADHADHDYKDDGYTSDSSHKSSATSRPSKCSQETFTNE</sequence>
<dbReference type="Proteomes" id="UP001187192">
    <property type="component" value="Unassembled WGS sequence"/>
</dbReference>
<proteinExistence type="predicted"/>
<feature type="region of interest" description="Disordered" evidence="1">
    <location>
        <begin position="296"/>
        <end position="374"/>
    </location>
</feature>
<dbReference type="EMBL" id="BTGU01000012">
    <property type="protein sequence ID" value="GMN41251.1"/>
    <property type="molecule type" value="Genomic_DNA"/>
</dbReference>
<feature type="region of interest" description="Disordered" evidence="1">
    <location>
        <begin position="232"/>
        <end position="254"/>
    </location>
</feature>
<organism evidence="2 3">
    <name type="scientific">Ficus carica</name>
    <name type="common">Common fig</name>
    <dbReference type="NCBI Taxonomy" id="3494"/>
    <lineage>
        <taxon>Eukaryota</taxon>
        <taxon>Viridiplantae</taxon>
        <taxon>Streptophyta</taxon>
        <taxon>Embryophyta</taxon>
        <taxon>Tracheophyta</taxon>
        <taxon>Spermatophyta</taxon>
        <taxon>Magnoliopsida</taxon>
        <taxon>eudicotyledons</taxon>
        <taxon>Gunneridae</taxon>
        <taxon>Pentapetalae</taxon>
        <taxon>rosids</taxon>
        <taxon>fabids</taxon>
        <taxon>Rosales</taxon>
        <taxon>Moraceae</taxon>
        <taxon>Ficeae</taxon>
        <taxon>Ficus</taxon>
    </lineage>
</organism>
<feature type="compositionally biased region" description="Basic and acidic residues" evidence="1">
    <location>
        <begin position="336"/>
        <end position="348"/>
    </location>
</feature>
<protein>
    <submittedName>
        <fullName evidence="2">Uncharacterized protein</fullName>
    </submittedName>
</protein>
<evidence type="ECO:0000313" key="3">
    <source>
        <dbReference type="Proteomes" id="UP001187192"/>
    </source>
</evidence>
<comment type="caution">
    <text evidence="2">The sequence shown here is derived from an EMBL/GenBank/DDBJ whole genome shotgun (WGS) entry which is preliminary data.</text>
</comment>
<evidence type="ECO:0000256" key="1">
    <source>
        <dbReference type="SAM" id="MobiDB-lite"/>
    </source>
</evidence>
<dbReference type="AlphaFoldDB" id="A0AA88ACA3"/>
<feature type="compositionally biased region" description="Polar residues" evidence="1">
    <location>
        <begin position="362"/>
        <end position="374"/>
    </location>
</feature>
<gene>
    <name evidence="2" type="ORF">TIFTF001_010474</name>
</gene>
<accession>A0AA88ACA3</accession>
<feature type="compositionally biased region" description="Acidic residues" evidence="1">
    <location>
        <begin position="232"/>
        <end position="243"/>
    </location>
</feature>
<name>A0AA88ACA3_FICCA</name>
<reference evidence="2" key="1">
    <citation type="submission" date="2023-07" db="EMBL/GenBank/DDBJ databases">
        <title>draft genome sequence of fig (Ficus carica).</title>
        <authorList>
            <person name="Takahashi T."/>
            <person name="Nishimura K."/>
        </authorList>
    </citation>
    <scope>NUCLEOTIDE SEQUENCE</scope>
</reference>